<evidence type="ECO:0000256" key="1">
    <source>
        <dbReference type="SAM" id="MobiDB-lite"/>
    </source>
</evidence>
<reference evidence="3" key="1">
    <citation type="journal article" date="2019" name="Int. J. Syst. Evol. Microbiol.">
        <title>The Global Catalogue of Microorganisms (GCM) 10K type strain sequencing project: providing services to taxonomists for standard genome sequencing and annotation.</title>
        <authorList>
            <consortium name="The Broad Institute Genomics Platform"/>
            <consortium name="The Broad Institute Genome Sequencing Center for Infectious Disease"/>
            <person name="Wu L."/>
            <person name="Ma J."/>
        </authorList>
    </citation>
    <scope>NUCLEOTIDE SEQUENCE [LARGE SCALE GENOMIC DNA]</scope>
    <source>
        <strain evidence="3">JCM 17695</strain>
    </source>
</reference>
<feature type="region of interest" description="Disordered" evidence="1">
    <location>
        <begin position="1"/>
        <end position="26"/>
    </location>
</feature>
<name>A0ABW2TQ96_9PSEU</name>
<evidence type="ECO:0000313" key="2">
    <source>
        <dbReference type="EMBL" id="MFC7615359.1"/>
    </source>
</evidence>
<dbReference type="EMBL" id="JBHTEY010000004">
    <property type="protein sequence ID" value="MFC7615359.1"/>
    <property type="molecule type" value="Genomic_DNA"/>
</dbReference>
<keyword evidence="3" id="KW-1185">Reference proteome</keyword>
<comment type="caution">
    <text evidence="2">The sequence shown here is derived from an EMBL/GenBank/DDBJ whole genome shotgun (WGS) entry which is preliminary data.</text>
</comment>
<dbReference type="PANTHER" id="PTHR14136:SF17">
    <property type="entry name" value="BTB_POZ DOMAIN-CONTAINING PROTEIN KCTD9"/>
    <property type="match status" value="1"/>
</dbReference>
<evidence type="ECO:0000313" key="3">
    <source>
        <dbReference type="Proteomes" id="UP001596512"/>
    </source>
</evidence>
<protein>
    <submittedName>
        <fullName evidence="2">Pentapeptide repeat-containing protein</fullName>
    </submittedName>
</protein>
<proteinExistence type="predicted"/>
<dbReference type="Pfam" id="PF00805">
    <property type="entry name" value="Pentapeptide"/>
    <property type="match status" value="3"/>
</dbReference>
<sequence>MPVAGARRARPGLRTASRPRSREGSRTNWTTVAALLTALAVAGATVFTGISLSATRHQISVTEQGQYTDRFTKAVDQLDRTGPQHLQARLGGIYALERLARDSPRDQPTILEVLAAFIRTTSPSNTDLESSPHITADTQAALTVLARRNPDHDYNTVINLRGANLRSADLRAADLRGANLSEANLVEANLHEAKLSGANLREANLQAAKLRGADLSRANLREANLQAAVLHGTDLNWTDLVEANLRGADLNSANLGNTILSRADMSDAILAYANFVEANLTEANLTAAILVGAQLLNANLSGVDLSAADLKGADLRGRT</sequence>
<dbReference type="PANTHER" id="PTHR14136">
    <property type="entry name" value="BTB_POZ DOMAIN-CONTAINING PROTEIN KCTD9"/>
    <property type="match status" value="1"/>
</dbReference>
<organism evidence="2 3">
    <name type="scientific">Actinokineospora soli</name>
    <dbReference type="NCBI Taxonomy" id="1048753"/>
    <lineage>
        <taxon>Bacteria</taxon>
        <taxon>Bacillati</taxon>
        <taxon>Actinomycetota</taxon>
        <taxon>Actinomycetes</taxon>
        <taxon>Pseudonocardiales</taxon>
        <taxon>Pseudonocardiaceae</taxon>
        <taxon>Actinokineospora</taxon>
    </lineage>
</organism>
<dbReference type="InterPro" id="IPR001646">
    <property type="entry name" value="5peptide_repeat"/>
</dbReference>
<dbReference type="InterPro" id="IPR051082">
    <property type="entry name" value="Pentapeptide-BTB/POZ_domain"/>
</dbReference>
<accession>A0ABW2TQ96</accession>
<dbReference type="SUPFAM" id="SSF141571">
    <property type="entry name" value="Pentapeptide repeat-like"/>
    <property type="match status" value="1"/>
</dbReference>
<gene>
    <name evidence="2" type="ORF">ACFQV2_19505</name>
</gene>
<dbReference type="Proteomes" id="UP001596512">
    <property type="component" value="Unassembled WGS sequence"/>
</dbReference>
<dbReference type="Gene3D" id="2.160.20.80">
    <property type="entry name" value="E3 ubiquitin-protein ligase SopA"/>
    <property type="match status" value="1"/>
</dbReference>